<dbReference type="InterPro" id="IPR029063">
    <property type="entry name" value="SAM-dependent_MTases_sf"/>
</dbReference>
<evidence type="ECO:0000256" key="4">
    <source>
        <dbReference type="HAMAP-Rule" id="MF_02057"/>
    </source>
</evidence>
<dbReference type="EC" id="2.1.1.-" evidence="4"/>
<dbReference type="PANTHER" id="PTHR43464:SF19">
    <property type="entry name" value="UBIQUINONE BIOSYNTHESIS O-METHYLTRANSFERASE, MITOCHONDRIAL"/>
    <property type="match status" value="1"/>
</dbReference>
<dbReference type="EMBL" id="FOUA01000001">
    <property type="protein sequence ID" value="SFL67987.1"/>
    <property type="molecule type" value="Genomic_DNA"/>
</dbReference>
<reference evidence="8 11" key="2">
    <citation type="submission" date="2019-04" db="EMBL/GenBank/DDBJ databases">
        <title>Crypto-aerobic microbial life in anoxic (sulfidic) marine sediments.</title>
        <authorList>
            <person name="Bhattacharya S."/>
            <person name="Roy C."/>
            <person name="Mondal N."/>
            <person name="Sarkar J."/>
            <person name="Mandal S."/>
            <person name="Rameez M.J."/>
            <person name="Ghosh W."/>
        </authorList>
    </citation>
    <scope>NUCLEOTIDE SEQUENCE [LARGE SCALE GENOMIC DNA]</scope>
    <source>
        <strain evidence="8 11">SBBB</strain>
    </source>
</reference>
<dbReference type="STRING" id="653930.SAMN05216589_0942"/>
<reference evidence="9 10" key="1">
    <citation type="submission" date="2016-10" db="EMBL/GenBank/DDBJ databases">
        <authorList>
            <person name="de Groot N.N."/>
        </authorList>
    </citation>
    <scope>NUCLEOTIDE SEQUENCE [LARGE SCALE GENOMIC DNA]</scope>
    <source>
        <strain evidence="7 9">CGMCC 1.9095</strain>
        <strain evidence="6 10">DSM 22558</strain>
    </source>
</reference>
<dbReference type="GO" id="GO:0008757">
    <property type="term" value="F:S-adenosylmethionine-dependent methyltransferase activity"/>
    <property type="evidence" value="ECO:0007669"/>
    <property type="project" value="InterPro"/>
</dbReference>
<accession>A0A1I4JP59</accession>
<sequence>MTDRYFDQLGTHFARKIYAGPKGAIRLAVLTRDLQEWLAELAPEGQALRVLDAGAGLGHISEWLLQRGHSVTVSDPAEEMLDAARERLASQPLQPGQSLQFLQLPLQQLPARGERYDLVICHAVLEWLADPASALLCLRQLINDAGAVSLAFYNRDALIYKNLIKGQFRKLQRNQLAGEGKRSLTPQQPLDPREVYSWIAAAGFDRREQTGVRVFHDYMHEPFKGEADAQQVIEQELLYSRHPAYRHLGRYLHCWLRAD</sequence>
<keyword evidence="4" id="KW-0819">tRNA processing</keyword>
<dbReference type="OrthoDB" id="4697647at2"/>
<dbReference type="GO" id="GO:0032259">
    <property type="term" value="P:methylation"/>
    <property type="evidence" value="ECO:0007669"/>
    <property type="project" value="UniProtKB-KW"/>
</dbReference>
<evidence type="ECO:0000256" key="1">
    <source>
        <dbReference type="ARBA" id="ARBA00022603"/>
    </source>
</evidence>
<feature type="domain" description="Methyltransferase type 11" evidence="5">
    <location>
        <begin position="51"/>
        <end position="148"/>
    </location>
</feature>
<evidence type="ECO:0000256" key="2">
    <source>
        <dbReference type="ARBA" id="ARBA00022679"/>
    </source>
</evidence>
<protein>
    <recommendedName>
        <fullName evidence="4">tRNA 5-carboxymethoxyuridine methyltransferase</fullName>
        <ecNumber evidence="4">2.1.1.-</ecNumber>
    </recommendedName>
    <alternativeName>
        <fullName evidence="4">cmo5U methyltransferase</fullName>
    </alternativeName>
</protein>
<gene>
    <name evidence="4" type="primary">cmoM</name>
    <name evidence="8" type="ORF">FA869_11840</name>
    <name evidence="7" type="ORF">SAMN04487855_0683</name>
    <name evidence="6" type="ORF">SAMN05216589_0942</name>
</gene>
<dbReference type="Proteomes" id="UP000305198">
    <property type="component" value="Unassembled WGS sequence"/>
</dbReference>
<evidence type="ECO:0000313" key="9">
    <source>
        <dbReference type="Proteomes" id="UP000186599"/>
    </source>
</evidence>
<dbReference type="SUPFAM" id="SSF53335">
    <property type="entry name" value="S-adenosyl-L-methionine-dependent methyltransferases"/>
    <property type="match status" value="1"/>
</dbReference>
<comment type="caution">
    <text evidence="4">Lacks conserved residue(s) required for the propagation of feature annotation.</text>
</comment>
<dbReference type="CDD" id="cd02440">
    <property type="entry name" value="AdoMet_MTases"/>
    <property type="match status" value="1"/>
</dbReference>
<feature type="binding site" evidence="4">
    <location>
        <begin position="54"/>
        <end position="55"/>
    </location>
    <ligand>
        <name>S-adenosyl-L-methionine</name>
        <dbReference type="ChEBI" id="CHEBI:59789"/>
    </ligand>
</feature>
<feature type="binding site" evidence="4">
    <location>
        <position position="122"/>
    </location>
    <ligand>
        <name>S-adenosyl-L-methionine</name>
        <dbReference type="ChEBI" id="CHEBI:59789"/>
    </ligand>
</feature>
<dbReference type="EMBL" id="FOGN01000001">
    <property type="protein sequence ID" value="SER57201.1"/>
    <property type="molecule type" value="Genomic_DNA"/>
</dbReference>
<dbReference type="Gene3D" id="3.40.50.150">
    <property type="entry name" value="Vaccinia Virus protein VP39"/>
    <property type="match status" value="1"/>
</dbReference>
<dbReference type="InterPro" id="IPR033664">
    <property type="entry name" value="Cmo5U_methylTrfase"/>
</dbReference>
<keyword evidence="1 4" id="KW-0489">Methyltransferase</keyword>
<comment type="similarity">
    <text evidence="4">Belongs to the class I-like SAM-binding methyltransferase superfamily. CmoM family.</text>
</comment>
<comment type="catalytic activity">
    <reaction evidence="4">
        <text>5-carboxymethoxyuridine(34) in tRNA + S-adenosyl-L-methionine = 5-methoxycarbonylmethoxyuridine(34) in tRNA + S-adenosyl-L-homocysteine</text>
        <dbReference type="Rhea" id="RHEA:54080"/>
        <dbReference type="Rhea" id="RHEA-COMP:13383"/>
        <dbReference type="Rhea" id="RHEA-COMP:13781"/>
        <dbReference type="ChEBI" id="CHEBI:57856"/>
        <dbReference type="ChEBI" id="CHEBI:59789"/>
        <dbReference type="ChEBI" id="CHEBI:136879"/>
        <dbReference type="ChEBI" id="CHEBI:138053"/>
    </reaction>
</comment>
<evidence type="ECO:0000313" key="8">
    <source>
        <dbReference type="EMBL" id="TKA90752.1"/>
    </source>
</evidence>
<organism evidence="7 9">
    <name type="scientific">Halopseudomonas bauzanensis</name>
    <dbReference type="NCBI Taxonomy" id="653930"/>
    <lineage>
        <taxon>Bacteria</taxon>
        <taxon>Pseudomonadati</taxon>
        <taxon>Pseudomonadota</taxon>
        <taxon>Gammaproteobacteria</taxon>
        <taxon>Pseudomonadales</taxon>
        <taxon>Pseudomonadaceae</taxon>
        <taxon>Halopseudomonas</taxon>
    </lineage>
</organism>
<dbReference type="InterPro" id="IPR013216">
    <property type="entry name" value="Methyltransf_11"/>
</dbReference>
<keyword evidence="9" id="KW-1185">Reference proteome</keyword>
<evidence type="ECO:0000313" key="10">
    <source>
        <dbReference type="Proteomes" id="UP000186904"/>
    </source>
</evidence>
<evidence type="ECO:0000256" key="3">
    <source>
        <dbReference type="ARBA" id="ARBA00022691"/>
    </source>
</evidence>
<evidence type="ECO:0000313" key="7">
    <source>
        <dbReference type="EMBL" id="SFL67987.1"/>
    </source>
</evidence>
<feature type="binding site" evidence="4">
    <location>
        <position position="75"/>
    </location>
    <ligand>
        <name>S-adenosyl-L-methionine</name>
        <dbReference type="ChEBI" id="CHEBI:59789"/>
    </ligand>
</feature>
<dbReference type="RefSeq" id="WP_074778032.1">
    <property type="nucleotide sequence ID" value="NZ_FOGN01000001.1"/>
</dbReference>
<dbReference type="Proteomes" id="UP000186599">
    <property type="component" value="Unassembled WGS sequence"/>
</dbReference>
<dbReference type="Proteomes" id="UP000186904">
    <property type="component" value="Unassembled WGS sequence"/>
</dbReference>
<keyword evidence="2 4" id="KW-0808">Transferase</keyword>
<dbReference type="PANTHER" id="PTHR43464">
    <property type="entry name" value="METHYLTRANSFERASE"/>
    <property type="match status" value="1"/>
</dbReference>
<name>A0A1I4JP59_9GAMM</name>
<feature type="binding site" evidence="4">
    <location>
        <position position="26"/>
    </location>
    <ligand>
        <name>S-adenosyl-L-methionine</name>
        <dbReference type="ChEBI" id="CHEBI:59789"/>
    </ligand>
</feature>
<dbReference type="HAMAP" id="MF_02057">
    <property type="entry name" value="tRNA_methyltr_CmoM"/>
    <property type="match status" value="1"/>
</dbReference>
<evidence type="ECO:0000259" key="5">
    <source>
        <dbReference type="Pfam" id="PF08241"/>
    </source>
</evidence>
<dbReference type="GO" id="GO:0097697">
    <property type="term" value="F:tRNA (5-carboxymethoxyuridine(34)-5-O)-methyltransferase activity"/>
    <property type="evidence" value="ECO:0007669"/>
    <property type="project" value="UniProtKB-UniRule"/>
</dbReference>
<keyword evidence="3 4" id="KW-0949">S-adenosyl-L-methionine</keyword>
<dbReference type="AlphaFoldDB" id="A0A1I4JP59"/>
<dbReference type="GO" id="GO:0006400">
    <property type="term" value="P:tRNA modification"/>
    <property type="evidence" value="ECO:0007669"/>
    <property type="project" value="UniProtKB-UniRule"/>
</dbReference>
<evidence type="ECO:0000313" key="6">
    <source>
        <dbReference type="EMBL" id="SER57201.1"/>
    </source>
</evidence>
<evidence type="ECO:0000313" key="11">
    <source>
        <dbReference type="Proteomes" id="UP000305198"/>
    </source>
</evidence>
<comment type="function">
    <text evidence="4">Catalyzes the methylation of 5-carboxymethoxyuridine (cmo5U) to form 5-methoxycarbonylmethoxyuridine (mcmo5U) at position 34 in tRNAs.</text>
</comment>
<dbReference type="Pfam" id="PF08241">
    <property type="entry name" value="Methyltransf_11"/>
    <property type="match status" value="1"/>
</dbReference>
<proteinExistence type="inferred from homology"/>
<dbReference type="EMBL" id="SWAV01000004">
    <property type="protein sequence ID" value="TKA90752.1"/>
    <property type="molecule type" value="Genomic_DNA"/>
</dbReference>